<sequence>MVPLRLVLSVLTYCLLPFICASPNINYRYLFDKDGYYTSNTYYDKLCSKEVRNSLICMVLKISPLNYFISAAKSYLINLIELPQSECLYMDYHNRSIMTKLSPHVYVVYPFMNDSITFYNLPKVAKDQIQFFDNISLIQMKDNDDSFESCIIIVGEVCRFNVNFSSNLSLLIKGSKLNILPISTANEPFISKINYPVNQSMGFRFPSSKEFNDHISAVIINQFLSYKNDMLKKLDSSLLFRECVLMNELDILFYNINQFPLQIYNDIKKFKTFIMDGFYHITYVMYTKLQEIWKSIQNSNMDTIHAFIQKFVTAYGQYELDLYSGLKFIMDHLVYSEILKVSSLYFNSSSTQLENFSKSLTRLESSKLLSDSNEHIKKLSVILDRQCQAPSKFGPVSTTSFFKKAESAYVLL</sequence>
<accession>J4C305</accession>
<evidence type="ECO:0000256" key="1">
    <source>
        <dbReference type="SAM" id="SignalP"/>
    </source>
</evidence>
<gene>
    <name evidence="2" type="ORF">TOT_010001055</name>
</gene>
<dbReference type="KEGG" id="tot:TOT_010001055"/>
<dbReference type="AlphaFoldDB" id="J4C305"/>
<proteinExistence type="predicted"/>
<feature type="signal peptide" evidence="1">
    <location>
        <begin position="1"/>
        <end position="21"/>
    </location>
</feature>
<feature type="chain" id="PRO_5003777853" evidence="1">
    <location>
        <begin position="22"/>
        <end position="412"/>
    </location>
</feature>
<keyword evidence="1" id="KW-0732">Signal</keyword>
<evidence type="ECO:0000313" key="2">
    <source>
        <dbReference type="EMBL" id="BAM39601.1"/>
    </source>
</evidence>
<dbReference type="EMBL" id="AP011946">
    <property type="protein sequence ID" value="BAM39601.1"/>
    <property type="molecule type" value="Genomic_DNA"/>
</dbReference>
<protein>
    <submittedName>
        <fullName evidence="2">Uncharacterized protein</fullName>
    </submittedName>
</protein>
<organism evidence="2 3">
    <name type="scientific">Theileria orientalis strain Shintoku</name>
    <dbReference type="NCBI Taxonomy" id="869250"/>
    <lineage>
        <taxon>Eukaryota</taxon>
        <taxon>Sar</taxon>
        <taxon>Alveolata</taxon>
        <taxon>Apicomplexa</taxon>
        <taxon>Aconoidasida</taxon>
        <taxon>Piroplasmida</taxon>
        <taxon>Theileriidae</taxon>
        <taxon>Theileria</taxon>
    </lineage>
</organism>
<dbReference type="OrthoDB" id="366465at2759"/>
<dbReference type="RefSeq" id="XP_009689902.1">
    <property type="nucleotide sequence ID" value="XM_009691607.1"/>
</dbReference>
<reference evidence="2 3" key="1">
    <citation type="journal article" date="2012" name="MBio">
        <title>Comparative genome analysis of three eukaryotic parasites with differing abilities to transform leukocytes reveals key mediators of Theileria-induced leukocyte transformation.</title>
        <authorList>
            <person name="Hayashida K."/>
            <person name="Hara Y."/>
            <person name="Abe T."/>
            <person name="Yamasaki C."/>
            <person name="Toyoda A."/>
            <person name="Kosuge T."/>
            <person name="Suzuki Y."/>
            <person name="Sato Y."/>
            <person name="Kawashima S."/>
            <person name="Katayama T."/>
            <person name="Wakaguri H."/>
            <person name="Inoue N."/>
            <person name="Homma K."/>
            <person name="Tada-Umezaki M."/>
            <person name="Yagi Y."/>
            <person name="Fujii Y."/>
            <person name="Habara T."/>
            <person name="Kanehisa M."/>
            <person name="Watanabe H."/>
            <person name="Ito K."/>
            <person name="Gojobori T."/>
            <person name="Sugawara H."/>
            <person name="Imanishi T."/>
            <person name="Weir W."/>
            <person name="Gardner M."/>
            <person name="Pain A."/>
            <person name="Shiels B."/>
            <person name="Hattori M."/>
            <person name="Nene V."/>
            <person name="Sugimoto C."/>
        </authorList>
    </citation>
    <scope>NUCLEOTIDE SEQUENCE [LARGE SCALE GENOMIC DNA]</scope>
    <source>
        <strain evidence="2 3">Shintoku</strain>
    </source>
</reference>
<dbReference type="eggNOG" id="ENOG502TNEF">
    <property type="taxonomic scope" value="Eukaryota"/>
</dbReference>
<dbReference type="VEuPathDB" id="PiroplasmaDB:TOT_010001055"/>
<evidence type="ECO:0000313" key="3">
    <source>
        <dbReference type="Proteomes" id="UP000003786"/>
    </source>
</evidence>
<dbReference type="Proteomes" id="UP000003786">
    <property type="component" value="Chromosome 1"/>
</dbReference>
<name>J4C305_THEOR</name>
<keyword evidence="3" id="KW-1185">Reference proteome</keyword>
<dbReference type="GeneID" id="20713876"/>